<evidence type="ECO:0000313" key="2">
    <source>
        <dbReference type="EMBL" id="CCC51093.1"/>
    </source>
</evidence>
<dbReference type="VEuPathDB" id="TriTrypDB:TvY486_1001470"/>
<protein>
    <submittedName>
        <fullName evidence="2">Uncharacterized protein</fullName>
    </submittedName>
</protein>
<sequence length="106" mass="12206">MPHVFKVPSLYSSSQHLIPLIHIFIYLLIFLYMYVYIKASNFPSHISTLTNFLHFCPCRCVISLTTPFSIFTSKLPSFNNLLDSVHVALVPLHQSIFAFALRHSHI</sequence>
<keyword evidence="1" id="KW-0472">Membrane</keyword>
<reference evidence="2" key="1">
    <citation type="journal article" date="2012" name="Proc. Natl. Acad. Sci. U.S.A.">
        <title>Antigenic diversity is generated by distinct evolutionary mechanisms in African trypanosome species.</title>
        <authorList>
            <person name="Jackson A.P."/>
            <person name="Berry A."/>
            <person name="Aslett M."/>
            <person name="Allison H.C."/>
            <person name="Burton P."/>
            <person name="Vavrova-Anderson J."/>
            <person name="Brown R."/>
            <person name="Browne H."/>
            <person name="Corton N."/>
            <person name="Hauser H."/>
            <person name="Gamble J."/>
            <person name="Gilderthorp R."/>
            <person name="Marcello L."/>
            <person name="McQuillan J."/>
            <person name="Otto T.D."/>
            <person name="Quail M.A."/>
            <person name="Sanders M.J."/>
            <person name="van Tonder A."/>
            <person name="Ginger M.L."/>
            <person name="Field M.C."/>
            <person name="Barry J.D."/>
            <person name="Hertz-Fowler C."/>
            <person name="Berriman M."/>
        </authorList>
    </citation>
    <scope>NUCLEOTIDE SEQUENCE</scope>
    <source>
        <strain evidence="2">Y486</strain>
    </source>
</reference>
<evidence type="ECO:0000256" key="1">
    <source>
        <dbReference type="SAM" id="Phobius"/>
    </source>
</evidence>
<keyword evidence="1" id="KW-0812">Transmembrane</keyword>
<dbReference type="EMBL" id="HE573026">
    <property type="protein sequence ID" value="CCC51093.1"/>
    <property type="molecule type" value="Genomic_DNA"/>
</dbReference>
<dbReference type="AlphaFoldDB" id="G0U5E5"/>
<accession>G0U5E5</accession>
<gene>
    <name evidence="2" type="ORF">TVY486_1001470</name>
</gene>
<proteinExistence type="predicted"/>
<organism evidence="2">
    <name type="scientific">Trypanosoma vivax (strain Y486)</name>
    <dbReference type="NCBI Taxonomy" id="1055687"/>
    <lineage>
        <taxon>Eukaryota</taxon>
        <taxon>Discoba</taxon>
        <taxon>Euglenozoa</taxon>
        <taxon>Kinetoplastea</taxon>
        <taxon>Metakinetoplastina</taxon>
        <taxon>Trypanosomatida</taxon>
        <taxon>Trypanosomatidae</taxon>
        <taxon>Trypanosoma</taxon>
        <taxon>Duttonella</taxon>
    </lineage>
</organism>
<name>G0U5E5_TRYVY</name>
<feature type="transmembrane region" description="Helical" evidence="1">
    <location>
        <begin position="20"/>
        <end position="37"/>
    </location>
</feature>
<keyword evidence="1" id="KW-1133">Transmembrane helix</keyword>